<dbReference type="InterPro" id="IPR016185">
    <property type="entry name" value="PreATP-grasp_dom_sf"/>
</dbReference>
<keyword evidence="2" id="KW-0479">Metal-binding</keyword>
<evidence type="ECO:0000259" key="6">
    <source>
        <dbReference type="Pfam" id="PF03738"/>
    </source>
</evidence>
<evidence type="ECO:0000256" key="2">
    <source>
        <dbReference type="ARBA" id="ARBA00022723"/>
    </source>
</evidence>
<dbReference type="InterPro" id="IPR005494">
    <property type="entry name" value="GSPS_pre-ATP-grasp-like_dom"/>
</dbReference>
<dbReference type="Gene3D" id="3.30.1490.330">
    <property type="match status" value="1"/>
</dbReference>
<dbReference type="Pfam" id="PF03738">
    <property type="entry name" value="GSP_synth"/>
    <property type="match status" value="1"/>
</dbReference>
<name>A0ABR5SF55_9BACT</name>
<evidence type="ECO:0000256" key="1">
    <source>
        <dbReference type="ARBA" id="ARBA00022598"/>
    </source>
</evidence>
<dbReference type="EMBL" id="LNQR01000060">
    <property type="protein sequence ID" value="KWT85569.1"/>
    <property type="molecule type" value="Genomic_DNA"/>
</dbReference>
<reference evidence="7 8" key="1">
    <citation type="submission" date="2015-11" db="EMBL/GenBank/DDBJ databases">
        <authorList>
            <person name="Lin W."/>
        </authorList>
    </citation>
    <scope>NUCLEOTIDE SEQUENCE [LARGE SCALE GENOMIC DNA]</scope>
    <source>
        <strain evidence="7 8">HCH-1</strain>
    </source>
</reference>
<keyword evidence="4" id="KW-0067">ATP-binding</keyword>
<dbReference type="SUPFAM" id="SSF52440">
    <property type="entry name" value="PreATP-grasp domain"/>
    <property type="match status" value="1"/>
</dbReference>
<keyword evidence="5" id="KW-0460">Magnesium</keyword>
<feature type="domain" description="Glutathionylspermidine synthase pre-ATP-grasp-like" evidence="6">
    <location>
        <begin position="14"/>
        <end position="392"/>
    </location>
</feature>
<protein>
    <submittedName>
        <fullName evidence="7">Glutathionylspermidine synthase</fullName>
    </submittedName>
</protein>
<evidence type="ECO:0000313" key="7">
    <source>
        <dbReference type="EMBL" id="KWT85569.1"/>
    </source>
</evidence>
<evidence type="ECO:0000256" key="4">
    <source>
        <dbReference type="ARBA" id="ARBA00022840"/>
    </source>
</evidence>
<keyword evidence="1" id="KW-0436">Ligase</keyword>
<evidence type="ECO:0000313" key="8">
    <source>
        <dbReference type="Proteomes" id="UP000060487"/>
    </source>
</evidence>
<organism evidence="7 8">
    <name type="scientific">Candidatus Magnetominusculus xianensis</name>
    <dbReference type="NCBI Taxonomy" id="1748249"/>
    <lineage>
        <taxon>Bacteria</taxon>
        <taxon>Pseudomonadati</taxon>
        <taxon>Nitrospirota</taxon>
        <taxon>Nitrospiria</taxon>
        <taxon>Nitrospirales</taxon>
        <taxon>Nitrospiraceae</taxon>
        <taxon>Candidatus Magnetominusculus</taxon>
    </lineage>
</organism>
<accession>A0ABR5SF55</accession>
<evidence type="ECO:0000256" key="3">
    <source>
        <dbReference type="ARBA" id="ARBA00022741"/>
    </source>
</evidence>
<dbReference type="Proteomes" id="UP000060487">
    <property type="component" value="Unassembled WGS sequence"/>
</dbReference>
<dbReference type="RefSeq" id="WP_085052322.1">
    <property type="nucleotide sequence ID" value="NZ_LNQR01000060.1"/>
</dbReference>
<comment type="caution">
    <text evidence="7">The sequence shown here is derived from an EMBL/GenBank/DDBJ whole genome shotgun (WGS) entry which is preliminary data.</text>
</comment>
<keyword evidence="8" id="KW-1185">Reference proteome</keyword>
<evidence type="ECO:0000256" key="5">
    <source>
        <dbReference type="ARBA" id="ARBA00022842"/>
    </source>
</evidence>
<sequence length="396" mass="45327">MNIIKINPINEGIYTEIGYTWYNTPDAAPSIADELVCVTEAEGDNYYKAAEELYDMYIQAAQYVIDNRLYHLLDIDGSLIAMIEHTWEDERHFHLMGRFDFAGGLDGIPIKLIEFNADTPSLIFETAIIQWMLLRHNKMDETQQYNSLYEAIKESFVRLRQLNPKFAGSPQDIPRALFSSLDEFPEDENTARLIEEAAFEADFITDFEFVDKVFFSSSEGISLKDSERCYRYDYWFKSLPYEFISLYEPDLAAILTDVLRNERAVLLNPPYALLFQSKGLLKILWDMYPGHPLLLETSFEPLAGVSYVEKKTLGREGQNVSIVDKTGRTILSKDGEYGAYRSVYQEFARFPADGVGRSYQAGVFFSYEPCGLGFRREQGIIHNNSQFAGHIVASAV</sequence>
<gene>
    <name evidence="7" type="ORF">ASN18_1703</name>
</gene>
<proteinExistence type="predicted"/>
<keyword evidence="3" id="KW-0547">Nucleotide-binding</keyword>
<dbReference type="SUPFAM" id="SSF56059">
    <property type="entry name" value="Glutathione synthetase ATP-binding domain-like"/>
    <property type="match status" value="1"/>
</dbReference>